<dbReference type="EMBL" id="JARFPK010000062">
    <property type="protein sequence ID" value="MDF0591768.1"/>
    <property type="molecule type" value="Genomic_DNA"/>
</dbReference>
<comment type="cofactor">
    <cofactor evidence="12">
        <name>Mn(2+)</name>
        <dbReference type="ChEBI" id="CHEBI:29035"/>
    </cofactor>
    <text evidence="12">Binds 2 manganese ions per subunit.</text>
</comment>
<sequence>MLNRVDDNIFEVPMGHQKGMRVPGRIFISDKLLTQVEPGTIDQVANVATLPGIVKYSMAMPDAHLGYGFPIGGVAAFREDGGVISPGGVGFDINCGVRMLRTDLFAKDAVPMISSLVDDLFHDVPSGVGAKGRLRVSEHELDEVFTRGAAWAVEAGYGVPEDLEHCEENGFMEGGKPDQVSLKARKRGRPQLGTLGSGNHFLEIQRVDRIFDDGLARRFGLSEGQITVMIHCGSRGAGHQICTDHLQVLSRAVRKYGIELPDKQLACAPLGTPEAESYFGAMAAAANYAWANRQIISAWTREVFERHFPGASLDLVYDIAHNVAKVEEHSVDGTMERLVVHRKGATRAFGPGRREIPQAYRDLGQPVIIPGSMGTPSYVLCGGEGAMRLTFGSACHGAGRIMSRTQAKKIYGGSEVKEALMRRGIKVMATHPKMLSEEAPEVYKPSDEVVEVVDQLNIARKVARVVPLGVSKG</sequence>
<evidence type="ECO:0000256" key="2">
    <source>
        <dbReference type="ARBA" id="ARBA00011245"/>
    </source>
</evidence>
<gene>
    <name evidence="12" type="primary">rtcB</name>
    <name evidence="13" type="ORF">P0O15_11425</name>
</gene>
<evidence type="ECO:0000256" key="1">
    <source>
        <dbReference type="ARBA" id="ARBA00008071"/>
    </source>
</evidence>
<comment type="function">
    <text evidence="9">Essential for tRNA splicing and maturation. Acts by directly joining spliced tRNA halves to mature-sized tRNAs. Joins RNA with 2',3'-cyclic-phosphate or 3'-phosphate ends to RNA with 5'-hydroxy ends.</text>
</comment>
<dbReference type="EC" id="6.5.1.-" evidence="12"/>
<comment type="similarity">
    <text evidence="1 12">Belongs to the RtcB family.</text>
</comment>
<dbReference type="SUPFAM" id="SSF103365">
    <property type="entry name" value="Hypothetical protein PH1602"/>
    <property type="match status" value="1"/>
</dbReference>
<dbReference type="Gene3D" id="3.90.1860.10">
    <property type="entry name" value="tRNA-splicing ligase RtcB"/>
    <property type="match status" value="1"/>
</dbReference>
<evidence type="ECO:0000256" key="12">
    <source>
        <dbReference type="RuleBase" id="RU371113"/>
    </source>
</evidence>
<evidence type="ECO:0000256" key="6">
    <source>
        <dbReference type="ARBA" id="ARBA00023134"/>
    </source>
</evidence>
<dbReference type="InterPro" id="IPR001233">
    <property type="entry name" value="RtcB"/>
</dbReference>
<evidence type="ECO:0000256" key="10">
    <source>
        <dbReference type="ARBA" id="ARBA00047746"/>
    </source>
</evidence>
<dbReference type="PROSITE" id="PS01288">
    <property type="entry name" value="UPF0027"/>
    <property type="match status" value="1"/>
</dbReference>
<evidence type="ECO:0000256" key="3">
    <source>
        <dbReference type="ARBA" id="ARBA00022598"/>
    </source>
</evidence>
<dbReference type="PANTHER" id="PTHR11118:SF1">
    <property type="entry name" value="RNA-SPLICING LIGASE RTCB HOMOLOG"/>
    <property type="match status" value="1"/>
</dbReference>
<evidence type="ECO:0000256" key="9">
    <source>
        <dbReference type="ARBA" id="ARBA00045316"/>
    </source>
</evidence>
<accession>A0ABT5XAQ0</accession>
<protein>
    <recommendedName>
        <fullName evidence="8 12">tRNA-splicing ligase RtcB</fullName>
        <ecNumber evidence="12">6.5.1.-</ecNumber>
    </recommendedName>
</protein>
<dbReference type="InterPro" id="IPR036025">
    <property type="entry name" value="RtcB-like_sf"/>
</dbReference>
<keyword evidence="4 12" id="KW-0479">Metal-binding</keyword>
<proteinExistence type="inferred from homology"/>
<organism evidence="13 14">
    <name type="scientific">Candidatus Methanocrinis natronophilus</name>
    <dbReference type="NCBI Taxonomy" id="3033396"/>
    <lineage>
        <taxon>Archaea</taxon>
        <taxon>Methanobacteriati</taxon>
        <taxon>Methanobacteriota</taxon>
        <taxon>Stenosarchaea group</taxon>
        <taxon>Methanomicrobia</taxon>
        <taxon>Methanotrichales</taxon>
        <taxon>Methanotrichaceae</taxon>
        <taxon>Methanocrinis</taxon>
    </lineage>
</organism>
<keyword evidence="3 12" id="KW-0436">Ligase</keyword>
<keyword evidence="14" id="KW-1185">Reference proteome</keyword>
<evidence type="ECO:0000256" key="8">
    <source>
        <dbReference type="ARBA" id="ARBA00033766"/>
    </source>
</evidence>
<comment type="caution">
    <text evidence="13">The sequence shown here is derived from an EMBL/GenBank/DDBJ whole genome shotgun (WGS) entry which is preliminary data.</text>
</comment>
<evidence type="ECO:0000256" key="4">
    <source>
        <dbReference type="ARBA" id="ARBA00022723"/>
    </source>
</evidence>
<keyword evidence="7 12" id="KW-0464">Manganese</keyword>
<evidence type="ECO:0000313" key="14">
    <source>
        <dbReference type="Proteomes" id="UP001220010"/>
    </source>
</evidence>
<evidence type="ECO:0000313" key="13">
    <source>
        <dbReference type="EMBL" id="MDF0591768.1"/>
    </source>
</evidence>
<dbReference type="RefSeq" id="WP_316967494.1">
    <property type="nucleotide sequence ID" value="NZ_JARFPK010000062.1"/>
</dbReference>
<reference evidence="13 14" key="1">
    <citation type="submission" date="2023-03" db="EMBL/GenBank/DDBJ databases">
        <title>WGS of Methanotrichaceae archaeon Mx.</title>
        <authorList>
            <person name="Sorokin D.Y."/>
            <person name="Merkel A.Y."/>
        </authorList>
    </citation>
    <scope>NUCLEOTIDE SEQUENCE [LARGE SCALE GENOMIC DNA]</scope>
    <source>
        <strain evidence="13 14">Mx</strain>
    </source>
</reference>
<evidence type="ECO:0000256" key="11">
    <source>
        <dbReference type="ARBA" id="ARBA00049514"/>
    </source>
</evidence>
<keyword evidence="6" id="KW-0342">GTP-binding</keyword>
<dbReference type="Proteomes" id="UP001220010">
    <property type="component" value="Unassembled WGS sequence"/>
</dbReference>
<evidence type="ECO:0000256" key="7">
    <source>
        <dbReference type="ARBA" id="ARBA00023211"/>
    </source>
</evidence>
<comment type="catalytic activity">
    <reaction evidence="10">
        <text>a 3'-end 3'-phospho-ribonucleotide-RNA + a 5'-end dephospho-ribonucleoside-RNA + GTP = a ribonucleotidyl-ribonucleotide-RNA + GMP + diphosphate</text>
        <dbReference type="Rhea" id="RHEA:68076"/>
        <dbReference type="Rhea" id="RHEA-COMP:10463"/>
        <dbReference type="Rhea" id="RHEA-COMP:13936"/>
        <dbReference type="Rhea" id="RHEA-COMP:17355"/>
        <dbReference type="ChEBI" id="CHEBI:33019"/>
        <dbReference type="ChEBI" id="CHEBI:37565"/>
        <dbReference type="ChEBI" id="CHEBI:58115"/>
        <dbReference type="ChEBI" id="CHEBI:83062"/>
        <dbReference type="ChEBI" id="CHEBI:138284"/>
        <dbReference type="ChEBI" id="CHEBI:173118"/>
        <dbReference type="EC" id="6.5.1.8"/>
    </reaction>
</comment>
<dbReference type="Pfam" id="PF01139">
    <property type="entry name" value="RtcB"/>
    <property type="match status" value="1"/>
</dbReference>
<evidence type="ECO:0000256" key="5">
    <source>
        <dbReference type="ARBA" id="ARBA00022741"/>
    </source>
</evidence>
<dbReference type="PANTHER" id="PTHR11118">
    <property type="entry name" value="RNA-SPLICING LIGASE RTCB HOMOLOG"/>
    <property type="match status" value="1"/>
</dbReference>
<comment type="subunit">
    <text evidence="2 12">Monomer.</text>
</comment>
<keyword evidence="5" id="KW-0547">Nucleotide-binding</keyword>
<comment type="catalytic activity">
    <reaction evidence="11">
        <text>a 3'-end 2',3'-cyclophospho-ribonucleotide-RNA + a 5'-end dephospho-ribonucleoside-RNA + GTP + H2O = a ribonucleotidyl-ribonucleotide-RNA + GMP + diphosphate + H(+)</text>
        <dbReference type="Rhea" id="RHEA:68080"/>
        <dbReference type="Rhea" id="RHEA-COMP:10464"/>
        <dbReference type="Rhea" id="RHEA-COMP:13936"/>
        <dbReference type="Rhea" id="RHEA-COMP:17355"/>
        <dbReference type="ChEBI" id="CHEBI:15377"/>
        <dbReference type="ChEBI" id="CHEBI:15378"/>
        <dbReference type="ChEBI" id="CHEBI:33019"/>
        <dbReference type="ChEBI" id="CHEBI:37565"/>
        <dbReference type="ChEBI" id="CHEBI:58115"/>
        <dbReference type="ChEBI" id="CHEBI:83064"/>
        <dbReference type="ChEBI" id="CHEBI:138284"/>
        <dbReference type="ChEBI" id="CHEBI:173118"/>
        <dbReference type="EC" id="6.5.1.8"/>
    </reaction>
</comment>
<name>A0ABT5XAQ0_9EURY</name>